<protein>
    <submittedName>
        <fullName evidence="1">Uncharacterized protein</fullName>
    </submittedName>
</protein>
<keyword evidence="2" id="KW-1185">Reference proteome</keyword>
<proteinExistence type="predicted"/>
<evidence type="ECO:0000313" key="1">
    <source>
        <dbReference type="EMBL" id="VDP11188.1"/>
    </source>
</evidence>
<gene>
    <name evidence="1" type="ORF">SMRZ_LOCUS14199</name>
</gene>
<accession>A0A3P8BNN0</accession>
<name>A0A3P8BNN0_9TREM</name>
<sequence length="182" mass="21255">MLVAKMKLKLKKHWTMLRTISQKFDTVFLQDTNKLNKFKLTLSNKFQAFHDLLNGEGTTMQSNWKGIEEAITSKCHEVLGHKKHHHKGWITVDTLDKIEERRNKKAAINISRTRAEKVKAQAEYTAVNKQVRRSIRTDNRYYVEDFEVTEEKAAIGGNIRLMYISTKKLFGNYLQQEGIVEI</sequence>
<reference evidence="1 2" key="1">
    <citation type="submission" date="2018-11" db="EMBL/GenBank/DDBJ databases">
        <authorList>
            <consortium name="Pathogen Informatics"/>
        </authorList>
    </citation>
    <scope>NUCLEOTIDE SEQUENCE [LARGE SCALE GENOMIC DNA]</scope>
    <source>
        <strain evidence="1 2">Zambia</strain>
    </source>
</reference>
<dbReference type="Proteomes" id="UP000277204">
    <property type="component" value="Unassembled WGS sequence"/>
</dbReference>
<dbReference type="EMBL" id="UZAI01013417">
    <property type="protein sequence ID" value="VDP11188.1"/>
    <property type="molecule type" value="Genomic_DNA"/>
</dbReference>
<evidence type="ECO:0000313" key="2">
    <source>
        <dbReference type="Proteomes" id="UP000277204"/>
    </source>
</evidence>
<organism evidence="1 2">
    <name type="scientific">Schistosoma margrebowiei</name>
    <dbReference type="NCBI Taxonomy" id="48269"/>
    <lineage>
        <taxon>Eukaryota</taxon>
        <taxon>Metazoa</taxon>
        <taxon>Spiralia</taxon>
        <taxon>Lophotrochozoa</taxon>
        <taxon>Platyhelminthes</taxon>
        <taxon>Trematoda</taxon>
        <taxon>Digenea</taxon>
        <taxon>Strigeidida</taxon>
        <taxon>Schistosomatoidea</taxon>
        <taxon>Schistosomatidae</taxon>
        <taxon>Schistosoma</taxon>
    </lineage>
</organism>
<dbReference type="AlphaFoldDB" id="A0A3P8BNN0"/>